<dbReference type="InterPro" id="IPR015500">
    <property type="entry name" value="Peptidase_S8_subtilisin-rel"/>
</dbReference>
<evidence type="ECO:0000313" key="14">
    <source>
        <dbReference type="EMBL" id="KCW77772.1"/>
    </source>
</evidence>
<evidence type="ECO:0000259" key="12">
    <source>
        <dbReference type="Pfam" id="PF05922"/>
    </source>
</evidence>
<dbReference type="InterPro" id="IPR003137">
    <property type="entry name" value="PA_domain"/>
</dbReference>
<dbReference type="GO" id="GO:0005576">
    <property type="term" value="C:extracellular region"/>
    <property type="evidence" value="ECO:0000318"/>
    <property type="project" value="GO_Central"/>
</dbReference>
<evidence type="ECO:0008006" key="15">
    <source>
        <dbReference type="Google" id="ProtNLM"/>
    </source>
</evidence>
<keyword evidence="4" id="KW-0732">Signal</keyword>
<feature type="domain" description="Peptidase S8/S53" evidence="10">
    <location>
        <begin position="203"/>
        <end position="626"/>
    </location>
</feature>
<dbReference type="Pfam" id="PF00082">
    <property type="entry name" value="Peptidase_S8"/>
    <property type="match status" value="1"/>
</dbReference>
<dbReference type="Pfam" id="PF05922">
    <property type="entry name" value="Inhibitor_I9"/>
    <property type="match status" value="1"/>
</dbReference>
<keyword evidence="5 9" id="KW-0378">Hydrolase</keyword>
<reference evidence="14" key="1">
    <citation type="submission" date="2013-07" db="EMBL/GenBank/DDBJ databases">
        <title>The genome of Eucalyptus grandis.</title>
        <authorList>
            <person name="Schmutz J."/>
            <person name="Hayes R."/>
            <person name="Myburg A."/>
            <person name="Tuskan G."/>
            <person name="Grattapaglia D."/>
            <person name="Rokhsar D.S."/>
        </authorList>
    </citation>
    <scope>NUCLEOTIDE SEQUENCE</scope>
    <source>
        <tissue evidence="14">Leaf extractions</tissue>
    </source>
</reference>
<evidence type="ECO:0000256" key="2">
    <source>
        <dbReference type="ARBA" id="ARBA00011073"/>
    </source>
</evidence>
<evidence type="ECO:0000256" key="6">
    <source>
        <dbReference type="ARBA" id="ARBA00022825"/>
    </source>
</evidence>
<dbReference type="OMA" id="KCEFNAT"/>
<proteinExistence type="inferred from homology"/>
<accession>A0A059CHA8</accession>
<evidence type="ECO:0000256" key="5">
    <source>
        <dbReference type="ARBA" id="ARBA00022801"/>
    </source>
</evidence>
<evidence type="ECO:0000256" key="8">
    <source>
        <dbReference type="PIRSR" id="PIRSR615500-1"/>
    </source>
</evidence>
<evidence type="ECO:0000259" key="10">
    <source>
        <dbReference type="Pfam" id="PF00082"/>
    </source>
</evidence>
<dbReference type="Gene3D" id="3.50.30.30">
    <property type="match status" value="1"/>
</dbReference>
<name>A0A059CHA8_EUCGR</name>
<dbReference type="CDD" id="cd04852">
    <property type="entry name" value="Peptidases_S8_3"/>
    <property type="match status" value="1"/>
</dbReference>
<dbReference type="PROSITE" id="PS00136">
    <property type="entry name" value="SUBTILASE_ASP"/>
    <property type="match status" value="1"/>
</dbReference>
<dbReference type="EMBL" id="KK198756">
    <property type="protein sequence ID" value="KCW77772.1"/>
    <property type="molecule type" value="Genomic_DNA"/>
</dbReference>
<evidence type="ECO:0000259" key="11">
    <source>
        <dbReference type="Pfam" id="PF02225"/>
    </source>
</evidence>
<evidence type="ECO:0000256" key="7">
    <source>
        <dbReference type="ARBA" id="ARBA00023180"/>
    </source>
</evidence>
<dbReference type="InterPro" id="IPR036852">
    <property type="entry name" value="Peptidase_S8/S53_dom_sf"/>
</dbReference>
<dbReference type="FunFam" id="3.50.30.30:FF:000005">
    <property type="entry name" value="subtilisin-like protease SBT1.5"/>
    <property type="match status" value="1"/>
</dbReference>
<dbReference type="Gene3D" id="2.60.40.2310">
    <property type="match status" value="1"/>
</dbReference>
<dbReference type="InterPro" id="IPR037045">
    <property type="entry name" value="S8pro/Inhibitor_I9_sf"/>
</dbReference>
<dbReference type="InterPro" id="IPR000209">
    <property type="entry name" value="Peptidase_S8/S53_dom"/>
</dbReference>
<dbReference type="PRINTS" id="PR00723">
    <property type="entry name" value="SUBTILISIN"/>
</dbReference>
<dbReference type="InParanoid" id="A0A059CHA8"/>
<keyword evidence="6 9" id="KW-0720">Serine protease</keyword>
<dbReference type="Gene3D" id="3.40.50.200">
    <property type="entry name" value="Peptidase S8/S53 domain"/>
    <property type="match status" value="1"/>
</dbReference>
<protein>
    <recommendedName>
        <fullName evidence="15">Subtilisin-like protease SBT1.2</fullName>
    </recommendedName>
</protein>
<organism evidence="14">
    <name type="scientific">Eucalyptus grandis</name>
    <name type="common">Flooded gum</name>
    <dbReference type="NCBI Taxonomy" id="71139"/>
    <lineage>
        <taxon>Eukaryota</taxon>
        <taxon>Viridiplantae</taxon>
        <taxon>Streptophyta</taxon>
        <taxon>Embryophyta</taxon>
        <taxon>Tracheophyta</taxon>
        <taxon>Spermatophyta</taxon>
        <taxon>Magnoliopsida</taxon>
        <taxon>eudicotyledons</taxon>
        <taxon>Gunneridae</taxon>
        <taxon>Pentapetalae</taxon>
        <taxon>rosids</taxon>
        <taxon>malvids</taxon>
        <taxon>Myrtales</taxon>
        <taxon>Myrtaceae</taxon>
        <taxon>Myrtoideae</taxon>
        <taxon>Eucalypteae</taxon>
        <taxon>Eucalyptus</taxon>
    </lineage>
</organism>
<feature type="active site" description="Charge relay system" evidence="8 9">
    <location>
        <position position="268"/>
    </location>
</feature>
<dbReference type="InterPro" id="IPR034197">
    <property type="entry name" value="Peptidases_S8_3"/>
</dbReference>
<dbReference type="InterPro" id="IPR045051">
    <property type="entry name" value="SBT"/>
</dbReference>
<dbReference type="CDD" id="cd02120">
    <property type="entry name" value="PA_subtilisin_like"/>
    <property type="match status" value="1"/>
</dbReference>
<evidence type="ECO:0000256" key="1">
    <source>
        <dbReference type="ARBA" id="ARBA00004613"/>
    </source>
</evidence>
<evidence type="ECO:0000256" key="9">
    <source>
        <dbReference type="PROSITE-ProRule" id="PRU01240"/>
    </source>
</evidence>
<keyword evidence="3 9" id="KW-0645">Protease</keyword>
<dbReference type="AlphaFoldDB" id="A0A059CHA8"/>
<keyword evidence="7" id="KW-0325">Glycoprotein</keyword>
<feature type="domain" description="Inhibitor I9" evidence="12">
    <location>
        <begin position="99"/>
        <end position="180"/>
    </location>
</feature>
<dbReference type="Gene3D" id="3.30.70.80">
    <property type="entry name" value="Peptidase S8 propeptide/proteinase inhibitor I9"/>
    <property type="match status" value="1"/>
</dbReference>
<dbReference type="Gramene" id="KCW77772">
    <property type="protein sequence ID" value="KCW77772"/>
    <property type="gene ID" value="EUGRSUZ_D02072"/>
</dbReference>
<feature type="active site" description="Charge relay system" evidence="8 9">
    <location>
        <position position="212"/>
    </location>
</feature>
<feature type="domain" description="PA" evidence="11">
    <location>
        <begin position="424"/>
        <end position="512"/>
    </location>
</feature>
<feature type="active site" description="Charge relay system" evidence="8 9">
    <location>
        <position position="593"/>
    </location>
</feature>
<evidence type="ECO:0000256" key="3">
    <source>
        <dbReference type="ARBA" id="ARBA00022670"/>
    </source>
</evidence>
<evidence type="ECO:0000256" key="4">
    <source>
        <dbReference type="ARBA" id="ARBA00022729"/>
    </source>
</evidence>
<dbReference type="Pfam" id="PF17766">
    <property type="entry name" value="fn3_6"/>
    <property type="match status" value="1"/>
</dbReference>
<dbReference type="InterPro" id="IPR010259">
    <property type="entry name" value="S8pro/Inhibitor_I9"/>
</dbReference>
<dbReference type="GO" id="GO:0004252">
    <property type="term" value="F:serine-type endopeptidase activity"/>
    <property type="evidence" value="ECO:0000318"/>
    <property type="project" value="GO_Central"/>
</dbReference>
<dbReference type="SUPFAM" id="SSF52743">
    <property type="entry name" value="Subtilisin-like"/>
    <property type="match status" value="1"/>
</dbReference>
<dbReference type="PANTHER" id="PTHR10795">
    <property type="entry name" value="PROPROTEIN CONVERTASE SUBTILISIN/KEXIN"/>
    <property type="match status" value="1"/>
</dbReference>
<comment type="subcellular location">
    <subcellularLocation>
        <location evidence="1">Secreted</location>
    </subcellularLocation>
</comment>
<dbReference type="InterPro" id="IPR041469">
    <property type="entry name" value="Subtilisin-like_FN3"/>
</dbReference>
<sequence>MACHEGAPPSLASACALSHPVFSPHPGSPRKPEAGFQDFSIHVLDSTSMMDGWMGGTCSLFSLWKNHGHGHETSRKFPECFHPATAKTALEHKQNVLSTYIVHVRKPAGEVFARSEDLQSWYQSFLPQTAANWDQTKRMVHSYKHAITGFAAKMTADEAKELLKLDAVVSVKREKIFSLHTTHSPSFLNLNPGMGLWKASTLGKGVIIGVLDTGITPGHPSFDDQGMSTPPAKWKGKCTFNATSCNNKLIGARNFVTSNLPPTDEDGHGTHTSSTAAGNFVKKANFLGQAPGIAVGIAPRAHLAMYRVCSNGRCLESHVLAGMDAAIEDGVDVLSISIGFRQAPFYADSMAVGAFSAIQKGIFVSCSAGNRGPINTSLSNEAPWILTVGASTIDRTVKATAKLGNGAEYDGESLFQPKDFASAYPLVYAGANGNQTSAICAEGSLRNLDVKGKVVLCETDRGIARIAQGQEVKDAGGVAMILMNNELNGYSTRADVHVLPATHIPYADGLKIKAYINSTSDPTATILFKGTIIGNSDAPAVTSFSSRGPSFESPGILKPDIIGPGVSILAAWPFSLDNSSTTDATFNIISGTSMSCPHLSGIAALLKSSHPDWSPAAIKSAIMTTAYQMNLGSKPIIDETLLPADIFAIGAGHVNPPKADDPGLIYDIKPNDYIPYLCGLGYKDSEIETITQEKAKCSQIKSIPEAQLNYPSFSIILGSSAQNYSRTVTNVGSADSSYTYKVDAPEGVDVTVYPSEIKFSMAVQMATYTVGFHRSSGGTVIKPFAQGSLTWVSSDHSVKSPIAVVFK</sequence>
<dbReference type="GO" id="GO:0006508">
    <property type="term" value="P:proteolysis"/>
    <property type="evidence" value="ECO:0007669"/>
    <property type="project" value="UniProtKB-KW"/>
</dbReference>
<dbReference type="InterPro" id="IPR023827">
    <property type="entry name" value="Peptidase_S8_Asp-AS"/>
</dbReference>
<evidence type="ECO:0000259" key="13">
    <source>
        <dbReference type="Pfam" id="PF17766"/>
    </source>
</evidence>
<feature type="domain" description="Subtilisin-like protease fibronectin type-III" evidence="13">
    <location>
        <begin position="707"/>
        <end position="804"/>
    </location>
</feature>
<dbReference type="PROSITE" id="PS51892">
    <property type="entry name" value="SUBTILASE"/>
    <property type="match status" value="1"/>
</dbReference>
<gene>
    <name evidence="14" type="ORF">EUGRSUZ_D02072</name>
</gene>
<dbReference type="Pfam" id="PF02225">
    <property type="entry name" value="PA"/>
    <property type="match status" value="1"/>
</dbReference>
<comment type="similarity">
    <text evidence="2 9">Belongs to the peptidase S8 family.</text>
</comment>